<dbReference type="Proteomes" id="UP000295511">
    <property type="component" value="Unassembled WGS sequence"/>
</dbReference>
<organism evidence="1 2">
    <name type="scientific">Arthrobacter terricola</name>
    <dbReference type="NCBI Taxonomy" id="2547396"/>
    <lineage>
        <taxon>Bacteria</taxon>
        <taxon>Bacillati</taxon>
        <taxon>Actinomycetota</taxon>
        <taxon>Actinomycetes</taxon>
        <taxon>Micrococcales</taxon>
        <taxon>Micrococcaceae</taxon>
        <taxon>Arthrobacter</taxon>
    </lineage>
</organism>
<protein>
    <submittedName>
        <fullName evidence="1">Sensor domain-containing protein</fullName>
    </submittedName>
</protein>
<keyword evidence="2" id="KW-1185">Reference proteome</keyword>
<dbReference type="AlphaFoldDB" id="A0A4R5KCE6"/>
<gene>
    <name evidence="1" type="ORF">E1809_16975</name>
</gene>
<accession>A0A4R5KCE6</accession>
<name>A0A4R5KCE6_9MICC</name>
<reference evidence="1 2" key="1">
    <citation type="submission" date="2019-03" db="EMBL/GenBank/DDBJ databases">
        <title>Whole genome sequence of Arthrobacter sp JH1-1.</title>
        <authorList>
            <person name="Trinh H.N."/>
        </authorList>
    </citation>
    <scope>NUCLEOTIDE SEQUENCE [LARGE SCALE GENOMIC DNA]</scope>
    <source>
        <strain evidence="1 2">JH1-1</strain>
    </source>
</reference>
<evidence type="ECO:0000313" key="1">
    <source>
        <dbReference type="EMBL" id="TDF92853.1"/>
    </source>
</evidence>
<evidence type="ECO:0000313" key="2">
    <source>
        <dbReference type="Proteomes" id="UP000295511"/>
    </source>
</evidence>
<sequence>MIVREEKMMSTSRRQISKVAVRIPAGYLTTALLAGCSPAVSSSPSPISASQRRRSKLRFVFLGSIVAISTGLAGCGTNYGPIDNKEFEATVSSVGEGKITSGPVSDLKTIRDSETFSPEECSILTPLKYGSPYKLSELDQNDPGYSLDFNSSTPQPNRQFEKDYRGNARLFPDETKASAYYNDVAQALRNCPFLDTTFEGKTTRFYWSPPNSPIAPNILTWKNPLFTGMMIQKHNMILLVTSTSTTPPDISTDAGAVARKMGAW</sequence>
<dbReference type="EMBL" id="SMRU01000021">
    <property type="protein sequence ID" value="TDF92853.1"/>
    <property type="molecule type" value="Genomic_DNA"/>
</dbReference>
<comment type="caution">
    <text evidence="1">The sequence shown here is derived from an EMBL/GenBank/DDBJ whole genome shotgun (WGS) entry which is preliminary data.</text>
</comment>
<proteinExistence type="predicted"/>